<keyword evidence="5" id="KW-0411">Iron-sulfur</keyword>
<keyword evidence="4" id="KW-0408">Iron</keyword>
<organism evidence="8 9">
    <name type="scientific">Streptomyces orinoci</name>
    <name type="common">Streptoverticillium orinoci</name>
    <dbReference type="NCBI Taxonomy" id="67339"/>
    <lineage>
        <taxon>Bacteria</taxon>
        <taxon>Bacillati</taxon>
        <taxon>Actinomycetota</taxon>
        <taxon>Actinomycetes</taxon>
        <taxon>Kitasatosporales</taxon>
        <taxon>Streptomycetaceae</taxon>
        <taxon>Streptomyces</taxon>
    </lineage>
</organism>
<dbReference type="InterPro" id="IPR002023">
    <property type="entry name" value="NuoE-like"/>
</dbReference>
<protein>
    <submittedName>
        <fullName evidence="8">NADH-quinone oxidoreductase subunit NuoE</fullName>
        <ecNumber evidence="8">1.6.5.9</ecNumber>
    </submittedName>
</protein>
<evidence type="ECO:0000256" key="7">
    <source>
        <dbReference type="SAM" id="MobiDB-lite"/>
    </source>
</evidence>
<sequence length="269" mass="28787">MPQLPAPDYPAEVKTRLLADAREVIGRYPDSRSALLPLLHLVQSEEGYVTRTGIRFCAEQLGLTTAEVTAVATFYTMYRRRPGGDYQVGVCTNTLCAVLGGDAIFEALRRHLGVGNGETTADGKVTLEHIECNAACDYAPVVMVNWEFFDNQTVESAKELVDELRAGRTVRPTRGAPLCTYRETARILAGFPDERPGAVEASGGAGPASLAGLRLARGEGGPARVGPPRTEPPQDERPPEHPSSHDAPQQTSASDPDHPSGPVTEEGEG</sequence>
<dbReference type="NCBIfam" id="NF005721">
    <property type="entry name" value="PRK07539.1-1"/>
    <property type="match status" value="1"/>
</dbReference>
<evidence type="ECO:0000256" key="6">
    <source>
        <dbReference type="ARBA" id="ARBA00034078"/>
    </source>
</evidence>
<evidence type="ECO:0000256" key="1">
    <source>
        <dbReference type="ARBA" id="ARBA00010643"/>
    </source>
</evidence>
<name>A0ABV3K3S2_STRON</name>
<dbReference type="EC" id="1.6.5.9" evidence="8"/>
<keyword evidence="2" id="KW-0001">2Fe-2S</keyword>
<evidence type="ECO:0000256" key="4">
    <source>
        <dbReference type="ARBA" id="ARBA00023004"/>
    </source>
</evidence>
<reference evidence="8 9" key="1">
    <citation type="submission" date="2024-06" db="EMBL/GenBank/DDBJ databases">
        <title>The Natural Products Discovery Center: Release of the First 8490 Sequenced Strains for Exploring Actinobacteria Biosynthetic Diversity.</title>
        <authorList>
            <person name="Kalkreuter E."/>
            <person name="Kautsar S.A."/>
            <person name="Yang D."/>
            <person name="Bader C.D."/>
            <person name="Teijaro C.N."/>
            <person name="Fluegel L."/>
            <person name="Davis C.M."/>
            <person name="Simpson J.R."/>
            <person name="Lauterbach L."/>
            <person name="Steele A.D."/>
            <person name="Gui C."/>
            <person name="Meng S."/>
            <person name="Li G."/>
            <person name="Viehrig K."/>
            <person name="Ye F."/>
            <person name="Su P."/>
            <person name="Kiefer A.F."/>
            <person name="Nichols A."/>
            <person name="Cepeda A.J."/>
            <person name="Yan W."/>
            <person name="Fan B."/>
            <person name="Jiang Y."/>
            <person name="Adhikari A."/>
            <person name="Zheng C.-J."/>
            <person name="Schuster L."/>
            <person name="Cowan T.M."/>
            <person name="Smanski M.J."/>
            <person name="Chevrette M.G."/>
            <person name="De Carvalho L.P.S."/>
            <person name="Shen B."/>
        </authorList>
    </citation>
    <scope>NUCLEOTIDE SEQUENCE [LARGE SCALE GENOMIC DNA]</scope>
    <source>
        <strain evidence="8 9">NPDC052347</strain>
    </source>
</reference>
<dbReference type="Pfam" id="PF01257">
    <property type="entry name" value="2Fe-2S_thioredx"/>
    <property type="match status" value="1"/>
</dbReference>
<dbReference type="InterPro" id="IPR042128">
    <property type="entry name" value="NuoE_dom"/>
</dbReference>
<evidence type="ECO:0000256" key="3">
    <source>
        <dbReference type="ARBA" id="ARBA00022723"/>
    </source>
</evidence>
<feature type="region of interest" description="Disordered" evidence="7">
    <location>
        <begin position="198"/>
        <end position="269"/>
    </location>
</feature>
<dbReference type="EMBL" id="JBFAUK010000024">
    <property type="protein sequence ID" value="MEV5509801.1"/>
    <property type="molecule type" value="Genomic_DNA"/>
</dbReference>
<comment type="cofactor">
    <cofactor evidence="6">
        <name>[2Fe-2S] cluster</name>
        <dbReference type="ChEBI" id="CHEBI:190135"/>
    </cofactor>
</comment>
<dbReference type="Gene3D" id="3.40.30.10">
    <property type="entry name" value="Glutaredoxin"/>
    <property type="match status" value="1"/>
</dbReference>
<dbReference type="Gene3D" id="1.10.10.1590">
    <property type="entry name" value="NADH-quinone oxidoreductase subunit E"/>
    <property type="match status" value="1"/>
</dbReference>
<keyword evidence="3" id="KW-0479">Metal-binding</keyword>
<dbReference type="PANTHER" id="PTHR10371:SF3">
    <property type="entry name" value="NADH DEHYDROGENASE [UBIQUINONE] FLAVOPROTEIN 2, MITOCHONDRIAL"/>
    <property type="match status" value="1"/>
</dbReference>
<dbReference type="RefSeq" id="WP_109282025.1">
    <property type="nucleotide sequence ID" value="NZ_JBFAUK010000024.1"/>
</dbReference>
<accession>A0ABV3K3S2</accession>
<keyword evidence="8" id="KW-0560">Oxidoreductase</keyword>
<evidence type="ECO:0000313" key="9">
    <source>
        <dbReference type="Proteomes" id="UP001552594"/>
    </source>
</evidence>
<dbReference type="SUPFAM" id="SSF52833">
    <property type="entry name" value="Thioredoxin-like"/>
    <property type="match status" value="1"/>
</dbReference>
<comment type="caution">
    <text evidence="8">The sequence shown here is derived from an EMBL/GenBank/DDBJ whole genome shotgun (WGS) entry which is preliminary data.</text>
</comment>
<dbReference type="NCBIfam" id="TIGR01958">
    <property type="entry name" value="nuoE_fam"/>
    <property type="match status" value="1"/>
</dbReference>
<dbReference type="PROSITE" id="PS01099">
    <property type="entry name" value="COMPLEX1_24K"/>
    <property type="match status" value="1"/>
</dbReference>
<proteinExistence type="inferred from homology"/>
<dbReference type="PANTHER" id="PTHR10371">
    <property type="entry name" value="NADH DEHYDROGENASE UBIQUINONE FLAVOPROTEIN 2, MITOCHONDRIAL"/>
    <property type="match status" value="1"/>
</dbReference>
<dbReference type="InterPro" id="IPR041921">
    <property type="entry name" value="NuoE_N"/>
</dbReference>
<dbReference type="Proteomes" id="UP001552594">
    <property type="component" value="Unassembled WGS sequence"/>
</dbReference>
<feature type="compositionally biased region" description="Basic and acidic residues" evidence="7">
    <location>
        <begin position="232"/>
        <end position="244"/>
    </location>
</feature>
<evidence type="ECO:0000313" key="8">
    <source>
        <dbReference type="EMBL" id="MEV5509801.1"/>
    </source>
</evidence>
<keyword evidence="9" id="KW-1185">Reference proteome</keyword>
<comment type="similarity">
    <text evidence="1">Belongs to the complex I 24 kDa subunit family.</text>
</comment>
<evidence type="ECO:0000256" key="5">
    <source>
        <dbReference type="ARBA" id="ARBA00023014"/>
    </source>
</evidence>
<gene>
    <name evidence="8" type="primary">nuoE</name>
    <name evidence="8" type="ORF">AB0L16_25750</name>
</gene>
<dbReference type="PIRSF" id="PIRSF000216">
    <property type="entry name" value="NADH_DH_24kDa"/>
    <property type="match status" value="1"/>
</dbReference>
<evidence type="ECO:0000256" key="2">
    <source>
        <dbReference type="ARBA" id="ARBA00022714"/>
    </source>
</evidence>
<dbReference type="CDD" id="cd03064">
    <property type="entry name" value="TRX_Fd_NuoE"/>
    <property type="match status" value="1"/>
</dbReference>
<dbReference type="GO" id="GO:0050136">
    <property type="term" value="F:NADH dehydrogenase (quinone) (non-electrogenic) activity"/>
    <property type="evidence" value="ECO:0007669"/>
    <property type="project" value="UniProtKB-EC"/>
</dbReference>
<dbReference type="InterPro" id="IPR036249">
    <property type="entry name" value="Thioredoxin-like_sf"/>
</dbReference>